<comment type="caution">
    <text evidence="4">The sequence shown here is derived from an EMBL/GenBank/DDBJ whole genome shotgun (WGS) entry which is preliminary data.</text>
</comment>
<keyword evidence="1" id="KW-0808">Transferase</keyword>
<dbReference type="AlphaFoldDB" id="A0A9D1UHD3"/>
<dbReference type="Gene3D" id="3.40.630.30">
    <property type="match status" value="1"/>
</dbReference>
<proteinExistence type="predicted"/>
<organism evidence="4 5">
    <name type="scientific">Candidatus Eubacterium faecipullorum</name>
    <dbReference type="NCBI Taxonomy" id="2838571"/>
    <lineage>
        <taxon>Bacteria</taxon>
        <taxon>Bacillati</taxon>
        <taxon>Bacillota</taxon>
        <taxon>Clostridia</taxon>
        <taxon>Eubacteriales</taxon>
        <taxon>Eubacteriaceae</taxon>
        <taxon>Eubacterium</taxon>
    </lineage>
</organism>
<name>A0A9D1UHD3_9FIRM</name>
<feature type="domain" description="N-acetyltransferase" evidence="3">
    <location>
        <begin position="1"/>
        <end position="158"/>
    </location>
</feature>
<reference evidence="4" key="1">
    <citation type="journal article" date="2021" name="PeerJ">
        <title>Extensive microbial diversity within the chicken gut microbiome revealed by metagenomics and culture.</title>
        <authorList>
            <person name="Gilroy R."/>
            <person name="Ravi A."/>
            <person name="Getino M."/>
            <person name="Pursley I."/>
            <person name="Horton D.L."/>
            <person name="Alikhan N.F."/>
            <person name="Baker D."/>
            <person name="Gharbi K."/>
            <person name="Hall N."/>
            <person name="Watson M."/>
            <person name="Adriaenssens E.M."/>
            <person name="Foster-Nyarko E."/>
            <person name="Jarju S."/>
            <person name="Secka A."/>
            <person name="Antonio M."/>
            <person name="Oren A."/>
            <person name="Chaudhuri R.R."/>
            <person name="La Ragione R."/>
            <person name="Hildebrand F."/>
            <person name="Pallen M.J."/>
        </authorList>
    </citation>
    <scope>NUCLEOTIDE SEQUENCE</scope>
    <source>
        <strain evidence="4">421</strain>
    </source>
</reference>
<dbReference type="EMBL" id="DXGE01000034">
    <property type="protein sequence ID" value="HIW86460.1"/>
    <property type="molecule type" value="Genomic_DNA"/>
</dbReference>
<dbReference type="CDD" id="cd04301">
    <property type="entry name" value="NAT_SF"/>
    <property type="match status" value="1"/>
</dbReference>
<dbReference type="GO" id="GO:0016747">
    <property type="term" value="F:acyltransferase activity, transferring groups other than amino-acyl groups"/>
    <property type="evidence" value="ECO:0007669"/>
    <property type="project" value="InterPro"/>
</dbReference>
<dbReference type="PANTHER" id="PTHR42919">
    <property type="entry name" value="N-ALPHA-ACETYLTRANSFERASE"/>
    <property type="match status" value="1"/>
</dbReference>
<dbReference type="InterPro" id="IPR000182">
    <property type="entry name" value="GNAT_dom"/>
</dbReference>
<reference evidence="4" key="2">
    <citation type="submission" date="2021-04" db="EMBL/GenBank/DDBJ databases">
        <authorList>
            <person name="Gilroy R."/>
        </authorList>
    </citation>
    <scope>NUCLEOTIDE SEQUENCE</scope>
    <source>
        <strain evidence="4">421</strain>
    </source>
</reference>
<gene>
    <name evidence="4" type="ORF">IAA48_08200</name>
</gene>
<dbReference type="InterPro" id="IPR051556">
    <property type="entry name" value="N-term/lysine_N-AcTrnsfr"/>
</dbReference>
<dbReference type="PANTHER" id="PTHR42919:SF8">
    <property type="entry name" value="N-ALPHA-ACETYLTRANSFERASE 50"/>
    <property type="match status" value="1"/>
</dbReference>
<protein>
    <submittedName>
        <fullName evidence="4">GNAT family N-acetyltransferase</fullName>
    </submittedName>
</protein>
<sequence length="158" mass="18118">MIKEISRKPLGDCAKVIRASFNTVAKDFNITEENAPGYVAFAATEKKLSAQYDEGRKMFAYFDDDKIVGFYSLEFNGKACTLNNLCVLPEYRHKGLGDKLLHHCFKTAQALKSDKITISIVEENKKLKEWYIGYGFKPVYTKKYDFFPFTCGYMDKAL</sequence>
<evidence type="ECO:0000256" key="2">
    <source>
        <dbReference type="ARBA" id="ARBA00023315"/>
    </source>
</evidence>
<evidence type="ECO:0000259" key="3">
    <source>
        <dbReference type="PROSITE" id="PS51186"/>
    </source>
</evidence>
<dbReference type="Pfam" id="PF13508">
    <property type="entry name" value="Acetyltransf_7"/>
    <property type="match status" value="1"/>
</dbReference>
<evidence type="ECO:0000313" key="4">
    <source>
        <dbReference type="EMBL" id="HIW86460.1"/>
    </source>
</evidence>
<dbReference type="SUPFAM" id="SSF55729">
    <property type="entry name" value="Acyl-CoA N-acyltransferases (Nat)"/>
    <property type="match status" value="1"/>
</dbReference>
<dbReference type="PROSITE" id="PS51186">
    <property type="entry name" value="GNAT"/>
    <property type="match status" value="1"/>
</dbReference>
<evidence type="ECO:0000313" key="5">
    <source>
        <dbReference type="Proteomes" id="UP000824205"/>
    </source>
</evidence>
<accession>A0A9D1UHD3</accession>
<evidence type="ECO:0000256" key="1">
    <source>
        <dbReference type="ARBA" id="ARBA00022679"/>
    </source>
</evidence>
<dbReference type="Proteomes" id="UP000824205">
    <property type="component" value="Unassembled WGS sequence"/>
</dbReference>
<dbReference type="InterPro" id="IPR016181">
    <property type="entry name" value="Acyl_CoA_acyltransferase"/>
</dbReference>
<keyword evidence="2" id="KW-0012">Acyltransferase</keyword>